<keyword evidence="1" id="KW-1133">Transmembrane helix</keyword>
<dbReference type="KEGG" id="tsi:TSIB_1315"/>
<gene>
    <name evidence="2" type="ordered locus">TSIB_1315</name>
</gene>
<evidence type="ECO:0000256" key="1">
    <source>
        <dbReference type="SAM" id="Phobius"/>
    </source>
</evidence>
<dbReference type="Proteomes" id="UP000009079">
    <property type="component" value="Chromosome"/>
</dbReference>
<dbReference type="eggNOG" id="arCOG05766">
    <property type="taxonomic scope" value="Archaea"/>
</dbReference>
<feature type="transmembrane region" description="Helical" evidence="1">
    <location>
        <begin position="66"/>
        <end position="88"/>
    </location>
</feature>
<dbReference type="EMBL" id="CP001463">
    <property type="protein sequence ID" value="ACS90368.1"/>
    <property type="molecule type" value="Genomic_DNA"/>
</dbReference>
<dbReference type="HOGENOM" id="CLU_115258_0_0_2"/>
<reference evidence="2 3" key="1">
    <citation type="journal article" date="2009" name="Appl. Environ. Microbiol.">
        <title>Metabolic versatility and indigenous origin of the archaeon Thermococcus sibiricus, isolated from a siberian oil reservoir, as revealed by genome analysis.</title>
        <authorList>
            <person name="Mardanov A.V."/>
            <person name="Ravin N.V."/>
            <person name="Svetlitchnyi V.A."/>
            <person name="Beletsky A.V."/>
            <person name="Miroshnichenko M.L."/>
            <person name="Bonch-Osmolovskaya E.A."/>
            <person name="Skryabin K.G."/>
        </authorList>
    </citation>
    <scope>NUCLEOTIDE SEQUENCE [LARGE SCALE GENOMIC DNA]</scope>
    <source>
        <strain evidence="3">DSM 12597 / MM 739</strain>
    </source>
</reference>
<name>C6A423_THESM</name>
<keyword evidence="1" id="KW-0472">Membrane</keyword>
<evidence type="ECO:0008006" key="4">
    <source>
        <dbReference type="Google" id="ProtNLM"/>
    </source>
</evidence>
<organism evidence="2 3">
    <name type="scientific">Thermococcus sibiricus (strain DSM 12597 / MM 739)</name>
    <dbReference type="NCBI Taxonomy" id="604354"/>
    <lineage>
        <taxon>Archaea</taxon>
        <taxon>Methanobacteriati</taxon>
        <taxon>Methanobacteriota</taxon>
        <taxon>Thermococci</taxon>
        <taxon>Thermococcales</taxon>
        <taxon>Thermococcaceae</taxon>
        <taxon>Thermococcus</taxon>
    </lineage>
</organism>
<feature type="transmembrane region" description="Helical" evidence="1">
    <location>
        <begin position="100"/>
        <end position="117"/>
    </location>
</feature>
<accession>C6A423</accession>
<evidence type="ECO:0000313" key="2">
    <source>
        <dbReference type="EMBL" id="ACS90368.1"/>
    </source>
</evidence>
<keyword evidence="1" id="KW-0812">Transmembrane</keyword>
<proteinExistence type="predicted"/>
<sequence>MGLYIPGMAEKYFPNPPHKLRSFLAPLYNRKTMALLGIFIAVHVSLVNVPFTTIDLFHKEWRNADMVSHFLGGMVVWVITAEILLNLSNEKYLNLARRKLILYSFLALFFLSFGWEVVEKLSESEISFIHESTVNKVRDSIMNTLGGLSALYLVLKRKYPFEINLRH</sequence>
<dbReference type="AlphaFoldDB" id="C6A423"/>
<keyword evidence="3" id="KW-1185">Reference proteome</keyword>
<protein>
    <recommendedName>
        <fullName evidence="4">VanZ-like domain-containing protein</fullName>
    </recommendedName>
</protein>
<evidence type="ECO:0000313" key="3">
    <source>
        <dbReference type="Proteomes" id="UP000009079"/>
    </source>
</evidence>
<feature type="transmembrane region" description="Helical" evidence="1">
    <location>
        <begin position="33"/>
        <end position="54"/>
    </location>
</feature>